<feature type="domain" description="Doubled CXXCH motif" evidence="3">
    <location>
        <begin position="380"/>
        <end position="420"/>
    </location>
</feature>
<protein>
    <recommendedName>
        <fullName evidence="3">Doubled CXXCH motif domain-containing protein</fullName>
    </recommendedName>
</protein>
<dbReference type="InterPro" id="IPR051829">
    <property type="entry name" value="Multiheme_Cytochr_ET"/>
</dbReference>
<feature type="domain" description="Doubled CXXCH motif" evidence="3">
    <location>
        <begin position="227"/>
        <end position="267"/>
    </location>
</feature>
<keyword evidence="5" id="KW-1185">Reference proteome</keyword>
<dbReference type="EMBL" id="AP025592">
    <property type="protein sequence ID" value="BDG07415.1"/>
    <property type="molecule type" value="Genomic_DNA"/>
</dbReference>
<dbReference type="Gene3D" id="1.10.1130.10">
    <property type="entry name" value="Flavocytochrome C3, Chain A"/>
    <property type="match status" value="2"/>
</dbReference>
<evidence type="ECO:0000259" key="3">
    <source>
        <dbReference type="Pfam" id="PF09699"/>
    </source>
</evidence>
<dbReference type="PANTHER" id="PTHR35038">
    <property type="entry name" value="DISSIMILATORY SULFITE REDUCTASE SIRA"/>
    <property type="match status" value="1"/>
</dbReference>
<feature type="domain" description="Doubled CXXCH motif" evidence="3">
    <location>
        <begin position="519"/>
        <end position="557"/>
    </location>
</feature>
<evidence type="ECO:0000256" key="1">
    <source>
        <dbReference type="ARBA" id="ARBA00022729"/>
    </source>
</evidence>
<feature type="compositionally biased region" description="Gly residues" evidence="2">
    <location>
        <begin position="705"/>
        <end position="719"/>
    </location>
</feature>
<proteinExistence type="predicted"/>
<feature type="domain" description="Doubled CXXCH motif" evidence="3">
    <location>
        <begin position="473"/>
        <end position="510"/>
    </location>
</feature>
<feature type="compositionally biased region" description="Gly residues" evidence="2">
    <location>
        <begin position="640"/>
        <end position="666"/>
    </location>
</feature>
<feature type="domain" description="Doubled CXXCH motif" evidence="3">
    <location>
        <begin position="320"/>
        <end position="357"/>
    </location>
</feature>
<feature type="domain" description="Doubled CXXCH motif" evidence="3">
    <location>
        <begin position="172"/>
        <end position="209"/>
    </location>
</feature>
<accession>A0ABM7X6H6</accession>
<dbReference type="InterPro" id="IPR036280">
    <property type="entry name" value="Multihaem_cyt_sf"/>
</dbReference>
<organism evidence="4 5">
    <name type="scientific">Anaeromyxobacter paludicola</name>
    <dbReference type="NCBI Taxonomy" id="2918171"/>
    <lineage>
        <taxon>Bacteria</taxon>
        <taxon>Pseudomonadati</taxon>
        <taxon>Myxococcota</taxon>
        <taxon>Myxococcia</taxon>
        <taxon>Myxococcales</taxon>
        <taxon>Cystobacterineae</taxon>
        <taxon>Anaeromyxobacteraceae</taxon>
        <taxon>Anaeromyxobacter</taxon>
    </lineage>
</organism>
<sequence length="719" mass="74968">MRFRKSPAPATTARKPCAAPRRHAARSARPVGPALLAAAAATLLAAGLATAQGTPAPPARTSPPAAKPAAAPAPTPLTATPSVRSGVGTRATAGLTDNCAACHDYSARRLPHPATQKRACAGCHVPATGGKKRGRCQSQSVQAWQLAKPVQELCTECHGEVMKKASSLTVRHDVLNKGRCAQCHDPHGADQPVLLRASGKALCLRCHSNRSPPGTERRIDLSKRVVHRALEKNECQDCHDAGHGGKNAFLLKKNQPELCYGCHKRMDQGKAVHTAVRQGECLVCHDPHSSDHKGLLKKPRDQVCFACHEVEPLLTRPVKHAPVAEGKCLDCHDSHNAELPRVVLLPGKQLCLKCHDARSPKGKGTPSEKARIDFTKKVQHKSVVKGECQDCHVSGHSGDNLKLLRQPPADLCYKCHNRKDTQRYTHSALRVGDCAVCHLPHTTDNRALLSKPALKDVCFTCHQDDVTGRAAVHKPVGEGKCDECHNAHGAQNRNVLTRGEGKAACYSCHKVVDNVKVRHAALDRYGCAVCHDPHGAGQKFLLPKNVNALCISCHPDKPDGRHVTAMVPKGHVVGGPIDPRRPDHAFTCASCHNPHGSDSPRLFYVGDNAMESCDACHGDRTGKHPELKNVISRAKANQGSAGGGGPGGGAPGAGGPGAGGPGGGAPEPGAGSDLPGAGADAPGAGADMPGAGGGDEPGSGADMPGAGGGDEPGSGGSLP</sequence>
<evidence type="ECO:0000313" key="5">
    <source>
        <dbReference type="Proteomes" id="UP001162734"/>
    </source>
</evidence>
<dbReference type="Pfam" id="PF09699">
    <property type="entry name" value="Paired_CXXCH_1"/>
    <property type="match status" value="9"/>
</dbReference>
<dbReference type="NCBIfam" id="TIGR01905">
    <property type="entry name" value="paired_CXXCH_1"/>
    <property type="match status" value="8"/>
</dbReference>
<dbReference type="SUPFAM" id="SSF48695">
    <property type="entry name" value="Multiheme cytochromes"/>
    <property type="match status" value="3"/>
</dbReference>
<feature type="compositionally biased region" description="Low complexity" evidence="2">
    <location>
        <begin position="62"/>
        <end position="81"/>
    </location>
</feature>
<name>A0ABM7X6H6_9BACT</name>
<feature type="domain" description="Doubled CXXCH motif" evidence="3">
    <location>
        <begin position="273"/>
        <end position="309"/>
    </location>
</feature>
<feature type="domain" description="Doubled CXXCH motif" evidence="3">
    <location>
        <begin position="588"/>
        <end position="619"/>
    </location>
</feature>
<gene>
    <name evidence="4" type="ORF">AMPC_05280</name>
</gene>
<dbReference type="Proteomes" id="UP001162734">
    <property type="component" value="Chromosome"/>
</dbReference>
<reference evidence="5" key="1">
    <citation type="journal article" date="2022" name="Int. J. Syst. Evol. Microbiol.">
        <title>Anaeromyxobacter oryzae sp. nov., Anaeromyxobacter diazotrophicus sp. nov. and Anaeromyxobacter paludicola sp. nov., isolated from paddy soils.</title>
        <authorList>
            <person name="Itoh H."/>
            <person name="Xu Z."/>
            <person name="Mise K."/>
            <person name="Masuda Y."/>
            <person name="Ushijima N."/>
            <person name="Hayakawa C."/>
            <person name="Shiratori Y."/>
            <person name="Senoo K."/>
        </authorList>
    </citation>
    <scope>NUCLEOTIDE SEQUENCE [LARGE SCALE GENOMIC DNA]</scope>
    <source>
        <strain evidence="5">Red630</strain>
    </source>
</reference>
<feature type="domain" description="Doubled CXXCH motif" evidence="3">
    <location>
        <begin position="426"/>
        <end position="465"/>
    </location>
</feature>
<keyword evidence="1" id="KW-0732">Signal</keyword>
<evidence type="ECO:0000256" key="2">
    <source>
        <dbReference type="SAM" id="MobiDB-lite"/>
    </source>
</evidence>
<dbReference type="InterPro" id="IPR010177">
    <property type="entry name" value="Paired_CXXCH_1"/>
</dbReference>
<dbReference type="PANTHER" id="PTHR35038:SF6">
    <property type="entry name" value="SURFACE LOCALIZED DECAHEME CYTOCHROME C LIPOPROTEIN"/>
    <property type="match status" value="1"/>
</dbReference>
<feature type="region of interest" description="Disordered" evidence="2">
    <location>
        <begin position="1"/>
        <end position="29"/>
    </location>
</feature>
<dbReference type="RefSeq" id="WP_248344144.1">
    <property type="nucleotide sequence ID" value="NZ_AP025592.1"/>
</dbReference>
<evidence type="ECO:0000313" key="4">
    <source>
        <dbReference type="EMBL" id="BDG07415.1"/>
    </source>
</evidence>
<feature type="region of interest" description="Disordered" evidence="2">
    <location>
        <begin position="52"/>
        <end position="89"/>
    </location>
</feature>
<feature type="compositionally biased region" description="Low complexity" evidence="2">
    <location>
        <begin position="667"/>
        <end position="689"/>
    </location>
</feature>
<dbReference type="Gene3D" id="3.90.10.10">
    <property type="entry name" value="Cytochrome C3"/>
    <property type="match status" value="3"/>
</dbReference>
<feature type="region of interest" description="Disordered" evidence="2">
    <location>
        <begin position="636"/>
        <end position="719"/>
    </location>
</feature>